<dbReference type="GO" id="GO:0016114">
    <property type="term" value="P:terpenoid biosynthetic process"/>
    <property type="evidence" value="ECO:0007669"/>
    <property type="project" value="UniProtKB-UniRule"/>
</dbReference>
<dbReference type="Gene3D" id="3.30.230.10">
    <property type="match status" value="1"/>
</dbReference>
<dbReference type="SUPFAM" id="SSF55060">
    <property type="entry name" value="GHMP Kinase, C-terminal domain"/>
    <property type="match status" value="1"/>
</dbReference>
<evidence type="ECO:0000259" key="10">
    <source>
        <dbReference type="Pfam" id="PF00288"/>
    </source>
</evidence>
<evidence type="ECO:0000256" key="4">
    <source>
        <dbReference type="ARBA" id="ARBA00022679"/>
    </source>
</evidence>
<keyword evidence="6 9" id="KW-0418">Kinase</keyword>
<dbReference type="PANTHER" id="PTHR43527">
    <property type="entry name" value="4-DIPHOSPHOCYTIDYL-2-C-METHYL-D-ERYTHRITOL KINASE, CHLOROPLASTIC"/>
    <property type="match status" value="1"/>
</dbReference>
<evidence type="ECO:0000256" key="5">
    <source>
        <dbReference type="ARBA" id="ARBA00022741"/>
    </source>
</evidence>
<dbReference type="InterPro" id="IPR004424">
    <property type="entry name" value="IspE"/>
</dbReference>
<evidence type="ECO:0000256" key="7">
    <source>
        <dbReference type="ARBA" id="ARBA00022840"/>
    </source>
</evidence>
<evidence type="ECO:0000256" key="6">
    <source>
        <dbReference type="ARBA" id="ARBA00022777"/>
    </source>
</evidence>
<dbReference type="InterPro" id="IPR006204">
    <property type="entry name" value="GHMP_kinase_N_dom"/>
</dbReference>
<dbReference type="PIRSF" id="PIRSF010376">
    <property type="entry name" value="IspE"/>
    <property type="match status" value="1"/>
</dbReference>
<dbReference type="AlphaFoldDB" id="A0A9D1LPE3"/>
<dbReference type="PANTHER" id="PTHR43527:SF2">
    <property type="entry name" value="4-DIPHOSPHOCYTIDYL-2-C-METHYL-D-ERYTHRITOL KINASE, CHLOROPLASTIC"/>
    <property type="match status" value="1"/>
</dbReference>
<dbReference type="Proteomes" id="UP000824070">
    <property type="component" value="Unassembled WGS sequence"/>
</dbReference>
<evidence type="ECO:0000256" key="8">
    <source>
        <dbReference type="ARBA" id="ARBA00032554"/>
    </source>
</evidence>
<proteinExistence type="inferred from homology"/>
<dbReference type="Pfam" id="PF00288">
    <property type="entry name" value="GHMP_kinases_N"/>
    <property type="match status" value="1"/>
</dbReference>
<evidence type="ECO:0000256" key="9">
    <source>
        <dbReference type="HAMAP-Rule" id="MF_00061"/>
    </source>
</evidence>
<organism evidence="12 13">
    <name type="scientific">Candidatus Alloenteromonas pullicola</name>
    <dbReference type="NCBI Taxonomy" id="2840784"/>
    <lineage>
        <taxon>Bacteria</taxon>
        <taxon>Bacillati</taxon>
        <taxon>Bacillota</taxon>
        <taxon>Bacillota incertae sedis</taxon>
        <taxon>Candidatus Alloenteromonas</taxon>
    </lineage>
</organism>
<dbReference type="NCBIfam" id="TIGR00154">
    <property type="entry name" value="ispE"/>
    <property type="match status" value="1"/>
</dbReference>
<dbReference type="Pfam" id="PF08544">
    <property type="entry name" value="GHMP_kinases_C"/>
    <property type="match status" value="1"/>
</dbReference>
<comment type="pathway">
    <text evidence="9">Isoprenoid biosynthesis; isopentenyl diphosphate biosynthesis via DXP pathway; isopentenyl diphosphate from 1-deoxy-D-xylulose 5-phosphate: step 3/6.</text>
</comment>
<accession>A0A9D1LPE3</accession>
<dbReference type="SUPFAM" id="SSF54211">
    <property type="entry name" value="Ribosomal protein S5 domain 2-like"/>
    <property type="match status" value="1"/>
</dbReference>
<dbReference type="HAMAP" id="MF_00061">
    <property type="entry name" value="IspE"/>
    <property type="match status" value="1"/>
</dbReference>
<dbReference type="GO" id="GO:0019288">
    <property type="term" value="P:isopentenyl diphosphate biosynthetic process, methylerythritol 4-phosphate pathway"/>
    <property type="evidence" value="ECO:0007669"/>
    <property type="project" value="UniProtKB-UniRule"/>
</dbReference>
<evidence type="ECO:0000256" key="3">
    <source>
        <dbReference type="ARBA" id="ARBA00017473"/>
    </source>
</evidence>
<dbReference type="InterPro" id="IPR013750">
    <property type="entry name" value="GHMP_kinase_C_dom"/>
</dbReference>
<comment type="similarity">
    <text evidence="1 9">Belongs to the GHMP kinase family. IspE subfamily.</text>
</comment>
<evidence type="ECO:0000313" key="12">
    <source>
        <dbReference type="EMBL" id="HIU45551.1"/>
    </source>
</evidence>
<feature type="domain" description="GHMP kinase C-terminal" evidence="11">
    <location>
        <begin position="196"/>
        <end position="269"/>
    </location>
</feature>
<protein>
    <recommendedName>
        <fullName evidence="3 9">4-diphosphocytidyl-2-C-methyl-D-erythritol kinase</fullName>
        <shortName evidence="9">CMK</shortName>
        <ecNumber evidence="2 9">2.7.1.148</ecNumber>
    </recommendedName>
    <alternativeName>
        <fullName evidence="8 9">4-(cytidine-5'-diphospho)-2-C-methyl-D-erythritol kinase</fullName>
    </alternativeName>
</protein>
<evidence type="ECO:0000259" key="11">
    <source>
        <dbReference type="Pfam" id="PF08544"/>
    </source>
</evidence>
<evidence type="ECO:0000256" key="2">
    <source>
        <dbReference type="ARBA" id="ARBA00012052"/>
    </source>
</evidence>
<reference evidence="12" key="1">
    <citation type="submission" date="2020-10" db="EMBL/GenBank/DDBJ databases">
        <authorList>
            <person name="Gilroy R."/>
        </authorList>
    </citation>
    <scope>NUCLEOTIDE SEQUENCE</scope>
    <source>
        <strain evidence="12">ChiGjej1B1-22543</strain>
    </source>
</reference>
<dbReference type="Gene3D" id="3.30.70.890">
    <property type="entry name" value="GHMP kinase, C-terminal domain"/>
    <property type="match status" value="1"/>
</dbReference>
<keyword evidence="4 9" id="KW-0808">Transferase</keyword>
<reference evidence="12" key="2">
    <citation type="journal article" date="2021" name="PeerJ">
        <title>Extensive microbial diversity within the chicken gut microbiome revealed by metagenomics and culture.</title>
        <authorList>
            <person name="Gilroy R."/>
            <person name="Ravi A."/>
            <person name="Getino M."/>
            <person name="Pursley I."/>
            <person name="Horton D.L."/>
            <person name="Alikhan N.F."/>
            <person name="Baker D."/>
            <person name="Gharbi K."/>
            <person name="Hall N."/>
            <person name="Watson M."/>
            <person name="Adriaenssens E.M."/>
            <person name="Foster-Nyarko E."/>
            <person name="Jarju S."/>
            <person name="Secka A."/>
            <person name="Antonio M."/>
            <person name="Oren A."/>
            <person name="Chaudhuri R.R."/>
            <person name="La Ragione R."/>
            <person name="Hildebrand F."/>
            <person name="Pallen M.J."/>
        </authorList>
    </citation>
    <scope>NUCLEOTIDE SEQUENCE</scope>
    <source>
        <strain evidence="12">ChiGjej1B1-22543</strain>
    </source>
</reference>
<feature type="binding site" evidence="9">
    <location>
        <begin position="92"/>
        <end position="102"/>
    </location>
    <ligand>
        <name>ATP</name>
        <dbReference type="ChEBI" id="CHEBI:30616"/>
    </ligand>
</feature>
<dbReference type="InterPro" id="IPR036554">
    <property type="entry name" value="GHMP_kinase_C_sf"/>
</dbReference>
<keyword evidence="5 9" id="KW-0547">Nucleotide-binding</keyword>
<comment type="catalytic activity">
    <reaction evidence="9">
        <text>4-CDP-2-C-methyl-D-erythritol + ATP = 4-CDP-2-C-methyl-D-erythritol 2-phosphate + ADP + H(+)</text>
        <dbReference type="Rhea" id="RHEA:18437"/>
        <dbReference type="ChEBI" id="CHEBI:15378"/>
        <dbReference type="ChEBI" id="CHEBI:30616"/>
        <dbReference type="ChEBI" id="CHEBI:57823"/>
        <dbReference type="ChEBI" id="CHEBI:57919"/>
        <dbReference type="ChEBI" id="CHEBI:456216"/>
        <dbReference type="EC" id="2.7.1.148"/>
    </reaction>
</comment>
<feature type="domain" description="GHMP kinase N-terminal" evidence="10">
    <location>
        <begin position="64"/>
        <end position="139"/>
    </location>
</feature>
<keyword evidence="9" id="KW-0414">Isoprene biosynthesis</keyword>
<comment type="caution">
    <text evidence="12">The sequence shown here is derived from an EMBL/GenBank/DDBJ whole genome shotgun (WGS) entry which is preliminary data.</text>
</comment>
<dbReference type="InterPro" id="IPR020568">
    <property type="entry name" value="Ribosomal_Su5_D2-typ_SF"/>
</dbReference>
<dbReference type="GO" id="GO:0050515">
    <property type="term" value="F:4-(cytidine 5'-diphospho)-2-C-methyl-D-erythritol kinase activity"/>
    <property type="evidence" value="ECO:0007669"/>
    <property type="project" value="UniProtKB-UniRule"/>
</dbReference>
<feature type="active site" evidence="9">
    <location>
        <position position="134"/>
    </location>
</feature>
<evidence type="ECO:0000313" key="13">
    <source>
        <dbReference type="Proteomes" id="UP000824070"/>
    </source>
</evidence>
<dbReference type="GO" id="GO:0005524">
    <property type="term" value="F:ATP binding"/>
    <property type="evidence" value="ECO:0007669"/>
    <property type="project" value="UniProtKB-UniRule"/>
</dbReference>
<sequence>MDIKSFAKINLSLRVVGQRDDGYHELEMVNLPIELHDVISIDRIGGGDTYIICDDLHLMGLKTNLCKRAVDAMRETYRFKDNFMIHIHKEIPFAAGLGGGSSNAACILMALNSMLKLGASNEDLAKVGKPIGADIPFFVDPHPSLVEGIGEKITRIPCKKQFYCLIVKPEQGLSTKDVYAICDQFPAKRVDTQNVLKGLAEGDEALIAKSIGNDLMSAAVKLLPEVGEIYASLIDDGFSIVSMSGSGSSLFALSSDLHKCREAERKYDKLGYITVLTKTLK</sequence>
<name>A0A9D1LPE3_9FIRM</name>
<comment type="function">
    <text evidence="9">Catalyzes the phosphorylation of the position 2 hydroxy group of 4-diphosphocytidyl-2C-methyl-D-erythritol.</text>
</comment>
<dbReference type="InterPro" id="IPR014721">
    <property type="entry name" value="Ribsml_uS5_D2-typ_fold_subgr"/>
</dbReference>
<gene>
    <name evidence="9 12" type="primary">ispE</name>
    <name evidence="12" type="ORF">IAC52_04570</name>
</gene>
<dbReference type="EMBL" id="DVMV01000038">
    <property type="protein sequence ID" value="HIU45551.1"/>
    <property type="molecule type" value="Genomic_DNA"/>
</dbReference>
<dbReference type="EC" id="2.7.1.148" evidence="2 9"/>
<keyword evidence="7 9" id="KW-0067">ATP-binding</keyword>
<feature type="active site" evidence="9">
    <location>
        <position position="8"/>
    </location>
</feature>
<evidence type="ECO:0000256" key="1">
    <source>
        <dbReference type="ARBA" id="ARBA00009684"/>
    </source>
</evidence>